<dbReference type="PANTHER" id="PTHR38100:SF1">
    <property type="entry name" value="HIGH FREQUENCY LYSOGENIZATION PROTEIN HFLD"/>
    <property type="match status" value="1"/>
</dbReference>
<evidence type="ECO:0000313" key="6">
    <source>
        <dbReference type="Proteomes" id="UP000548632"/>
    </source>
</evidence>
<protein>
    <recommendedName>
        <fullName evidence="4">High frequency lysogenization protein HflD homolog</fullName>
    </recommendedName>
</protein>
<gene>
    <name evidence="4 5" type="primary">hflD</name>
    <name evidence="5" type="ORF">HUK38_09005</name>
</gene>
<dbReference type="GO" id="GO:0005886">
    <property type="term" value="C:plasma membrane"/>
    <property type="evidence" value="ECO:0007669"/>
    <property type="project" value="UniProtKB-SubCell"/>
</dbReference>
<dbReference type="AlphaFoldDB" id="A0A839HE22"/>
<comment type="subcellular location">
    <subcellularLocation>
        <location evidence="4">Cytoplasm</location>
    </subcellularLocation>
    <subcellularLocation>
        <location evidence="4">Cell membrane</location>
        <topology evidence="4">Peripheral membrane protein</topology>
        <orientation evidence="4">Cytoplasmic side</orientation>
    </subcellularLocation>
</comment>
<keyword evidence="1 4" id="KW-1003">Cell membrane</keyword>
<evidence type="ECO:0000256" key="1">
    <source>
        <dbReference type="ARBA" id="ARBA00022475"/>
    </source>
</evidence>
<accession>A0A839HE22</accession>
<evidence type="ECO:0000256" key="2">
    <source>
        <dbReference type="ARBA" id="ARBA00022490"/>
    </source>
</evidence>
<dbReference type="InterPro" id="IPR007451">
    <property type="entry name" value="HflD"/>
</dbReference>
<evidence type="ECO:0000256" key="4">
    <source>
        <dbReference type="HAMAP-Rule" id="MF_00695"/>
    </source>
</evidence>
<dbReference type="RefSeq" id="WP_182583995.1">
    <property type="nucleotide sequence ID" value="NZ_JABVCQ010000017.1"/>
</dbReference>
<keyword evidence="2 4" id="KW-0963">Cytoplasm</keyword>
<dbReference type="InterPro" id="IPR035932">
    <property type="entry name" value="HflD-like_sf"/>
</dbReference>
<dbReference type="EMBL" id="JABVCQ010000017">
    <property type="protein sequence ID" value="MBB1126370.1"/>
    <property type="molecule type" value="Genomic_DNA"/>
</dbReference>
<sequence length="221" mass="24700">MSSASTHSERDRLLAIAGLYQAAACVQAIARHGRIETAPMQPCIYSLFQFDPSDVPAVYEYAAAVRGGAQHLLDQLVSSPRDLELTRYAITLLKHAQQLSKRRDLLTRLRTELERIAAVCQHESSLLDDTCLAQLAALYSDTVGRLEPRILIHGQAVYLKQTDNQHAVRALLLTGVRAAILWYQLGGRRWHIIFARRRLYDAARAYLADTDTDPAAPPQLD</sequence>
<keyword evidence="3 4" id="KW-0472">Membrane</keyword>
<dbReference type="Gene3D" id="1.10.3890.10">
    <property type="entry name" value="HflD-like"/>
    <property type="match status" value="1"/>
</dbReference>
<comment type="caution">
    <text evidence="5">The sequence shown here is derived from an EMBL/GenBank/DDBJ whole genome shotgun (WGS) entry which is preliminary data.</text>
</comment>
<organism evidence="5 6">
    <name type="scientific">Thiospirillum jenense</name>
    <dbReference type="NCBI Taxonomy" id="1653858"/>
    <lineage>
        <taxon>Bacteria</taxon>
        <taxon>Pseudomonadati</taxon>
        <taxon>Pseudomonadota</taxon>
        <taxon>Gammaproteobacteria</taxon>
        <taxon>Chromatiales</taxon>
        <taxon>Chromatiaceae</taxon>
        <taxon>Thiospirillum</taxon>
    </lineage>
</organism>
<proteinExistence type="inferred from homology"/>
<keyword evidence="6" id="KW-1185">Reference proteome</keyword>
<evidence type="ECO:0000313" key="5">
    <source>
        <dbReference type="EMBL" id="MBB1126370.1"/>
    </source>
</evidence>
<comment type="similarity">
    <text evidence="4">Belongs to the HflD family.</text>
</comment>
<reference evidence="5 6" key="1">
    <citation type="journal article" date="2020" name="Arch. Microbiol.">
        <title>The genome sequence of the giant phototrophic gammaproteobacterium Thiospirillum jenense gives insight into its physiological properties and phylogenetic relationships.</title>
        <authorList>
            <person name="Imhoff J.F."/>
            <person name="Meyer T.E."/>
            <person name="Kyndt J.A."/>
        </authorList>
    </citation>
    <scope>NUCLEOTIDE SEQUENCE [LARGE SCALE GENOMIC DNA]</scope>
    <source>
        <strain evidence="5 6">DSM 216</strain>
    </source>
</reference>
<name>A0A839HE22_9GAMM</name>
<evidence type="ECO:0000256" key="3">
    <source>
        <dbReference type="ARBA" id="ARBA00023136"/>
    </source>
</evidence>
<dbReference type="Proteomes" id="UP000548632">
    <property type="component" value="Unassembled WGS sequence"/>
</dbReference>
<dbReference type="HAMAP" id="MF_00695">
    <property type="entry name" value="HflD_protein"/>
    <property type="match status" value="1"/>
</dbReference>
<dbReference type="NCBIfam" id="NF001246">
    <property type="entry name" value="PRK00218.1-2"/>
    <property type="match status" value="1"/>
</dbReference>
<dbReference type="PANTHER" id="PTHR38100">
    <property type="entry name" value="HIGH FREQUENCY LYSOGENIZATION PROTEIN HFLD"/>
    <property type="match status" value="1"/>
</dbReference>
<dbReference type="SUPFAM" id="SSF101322">
    <property type="entry name" value="YcfC-like"/>
    <property type="match status" value="1"/>
</dbReference>
<dbReference type="Pfam" id="PF04356">
    <property type="entry name" value="DUF489"/>
    <property type="match status" value="1"/>
</dbReference>
<dbReference type="GO" id="GO:0005737">
    <property type="term" value="C:cytoplasm"/>
    <property type="evidence" value="ECO:0007669"/>
    <property type="project" value="UniProtKB-SubCell"/>
</dbReference>